<sequence length="116" mass="12970">YNYKMAKFDDHSYDNIFCPSDLEAPNFLLTENGTWKLHSTFPDNFKTTFTVCQKLAIPDTNPPSTTDNPAETTTQAAPAGLSPILIGLIGTLTGLSILIVTMLIKYRRKIKELMEQ</sequence>
<evidence type="ECO:0008006" key="4">
    <source>
        <dbReference type="Google" id="ProtNLM"/>
    </source>
</evidence>
<evidence type="ECO:0000256" key="1">
    <source>
        <dbReference type="SAM" id="Phobius"/>
    </source>
</evidence>
<feature type="non-terminal residue" evidence="2">
    <location>
        <position position="116"/>
    </location>
</feature>
<dbReference type="AlphaFoldDB" id="A0AAV5W5R6"/>
<keyword evidence="1" id="KW-1133">Transmembrane helix</keyword>
<gene>
    <name evidence="2" type="ORF">PFISCL1PPCAC_18180</name>
</gene>
<evidence type="ECO:0000313" key="3">
    <source>
        <dbReference type="Proteomes" id="UP001432322"/>
    </source>
</evidence>
<keyword evidence="1" id="KW-0812">Transmembrane</keyword>
<proteinExistence type="predicted"/>
<feature type="non-terminal residue" evidence="2">
    <location>
        <position position="1"/>
    </location>
</feature>
<name>A0AAV5W5R6_9BILA</name>
<feature type="transmembrane region" description="Helical" evidence="1">
    <location>
        <begin position="84"/>
        <end position="104"/>
    </location>
</feature>
<dbReference type="Proteomes" id="UP001432322">
    <property type="component" value="Unassembled WGS sequence"/>
</dbReference>
<protein>
    <recommendedName>
        <fullName evidence="4">CUB domain-containing protein</fullName>
    </recommendedName>
</protein>
<comment type="caution">
    <text evidence="2">The sequence shown here is derived from an EMBL/GenBank/DDBJ whole genome shotgun (WGS) entry which is preliminary data.</text>
</comment>
<organism evidence="2 3">
    <name type="scientific">Pristionchus fissidentatus</name>
    <dbReference type="NCBI Taxonomy" id="1538716"/>
    <lineage>
        <taxon>Eukaryota</taxon>
        <taxon>Metazoa</taxon>
        <taxon>Ecdysozoa</taxon>
        <taxon>Nematoda</taxon>
        <taxon>Chromadorea</taxon>
        <taxon>Rhabditida</taxon>
        <taxon>Rhabditina</taxon>
        <taxon>Diplogasteromorpha</taxon>
        <taxon>Diplogasteroidea</taxon>
        <taxon>Neodiplogasteridae</taxon>
        <taxon>Pristionchus</taxon>
    </lineage>
</organism>
<dbReference type="EMBL" id="BTSY01000005">
    <property type="protein sequence ID" value="GMT26883.1"/>
    <property type="molecule type" value="Genomic_DNA"/>
</dbReference>
<accession>A0AAV5W5R6</accession>
<reference evidence="2" key="1">
    <citation type="submission" date="2023-10" db="EMBL/GenBank/DDBJ databases">
        <title>Genome assembly of Pristionchus species.</title>
        <authorList>
            <person name="Yoshida K."/>
            <person name="Sommer R.J."/>
        </authorList>
    </citation>
    <scope>NUCLEOTIDE SEQUENCE</scope>
    <source>
        <strain evidence="2">RS5133</strain>
    </source>
</reference>
<evidence type="ECO:0000313" key="2">
    <source>
        <dbReference type="EMBL" id="GMT26883.1"/>
    </source>
</evidence>
<keyword evidence="3" id="KW-1185">Reference proteome</keyword>
<keyword evidence="1" id="KW-0472">Membrane</keyword>